<gene>
    <name evidence="1" type="ORF">METZ01_LOCUS186896</name>
</gene>
<accession>A0A382D7L7</accession>
<dbReference type="EMBL" id="UINC01037877">
    <property type="protein sequence ID" value="SVB34042.1"/>
    <property type="molecule type" value="Genomic_DNA"/>
</dbReference>
<dbReference type="SUPFAM" id="SSF54995">
    <property type="entry name" value="Ribosomal protein S6"/>
    <property type="match status" value="1"/>
</dbReference>
<protein>
    <recommendedName>
        <fullName evidence="2">30S ribosomal protein S6</fullName>
    </recommendedName>
</protein>
<dbReference type="GO" id="GO:0019843">
    <property type="term" value="F:rRNA binding"/>
    <property type="evidence" value="ECO:0007669"/>
    <property type="project" value="InterPro"/>
</dbReference>
<evidence type="ECO:0000313" key="1">
    <source>
        <dbReference type="EMBL" id="SVB34042.1"/>
    </source>
</evidence>
<dbReference type="AlphaFoldDB" id="A0A382D7L7"/>
<dbReference type="GO" id="GO:0003735">
    <property type="term" value="F:structural constituent of ribosome"/>
    <property type="evidence" value="ECO:0007669"/>
    <property type="project" value="InterPro"/>
</dbReference>
<dbReference type="GO" id="GO:0005840">
    <property type="term" value="C:ribosome"/>
    <property type="evidence" value="ECO:0007669"/>
    <property type="project" value="InterPro"/>
</dbReference>
<organism evidence="1">
    <name type="scientific">marine metagenome</name>
    <dbReference type="NCBI Taxonomy" id="408172"/>
    <lineage>
        <taxon>unclassified sequences</taxon>
        <taxon>metagenomes</taxon>
        <taxon>ecological metagenomes</taxon>
    </lineage>
</organism>
<feature type="non-terminal residue" evidence="1">
    <location>
        <position position="26"/>
    </location>
</feature>
<proteinExistence type="predicted"/>
<reference evidence="1" key="1">
    <citation type="submission" date="2018-05" db="EMBL/GenBank/DDBJ databases">
        <authorList>
            <person name="Lanie J.A."/>
            <person name="Ng W.-L."/>
            <person name="Kazmierczak K.M."/>
            <person name="Andrzejewski T.M."/>
            <person name="Davidsen T.M."/>
            <person name="Wayne K.J."/>
            <person name="Tettelin H."/>
            <person name="Glass J.I."/>
            <person name="Rusch D."/>
            <person name="Podicherti R."/>
            <person name="Tsui H.-C.T."/>
            <person name="Winkler M.E."/>
        </authorList>
    </citation>
    <scope>NUCLEOTIDE SEQUENCE</scope>
</reference>
<dbReference type="InterPro" id="IPR035980">
    <property type="entry name" value="Ribosomal_bS6_sf"/>
</dbReference>
<dbReference type="GO" id="GO:0006412">
    <property type="term" value="P:translation"/>
    <property type="evidence" value="ECO:0007669"/>
    <property type="project" value="InterPro"/>
</dbReference>
<sequence length="26" mass="3212">MRHYELVLLVHPDQSDQVPEMINRYQ</sequence>
<evidence type="ECO:0008006" key="2">
    <source>
        <dbReference type="Google" id="ProtNLM"/>
    </source>
</evidence>
<name>A0A382D7L7_9ZZZZ</name>